<dbReference type="SUPFAM" id="SSF53784">
    <property type="entry name" value="Phosphofructokinase"/>
    <property type="match status" value="1"/>
</dbReference>
<keyword evidence="9" id="KW-1185">Reference proteome</keyword>
<sequence length="405" mass="44798">MKKNAIVGQSGGPTAVINASLYGIIKEGMAHDEIDRVYGMINGIEGFMSGNYMDLSNDLTAEELELLKLTPAAYLGSCRYKLPDDLSSPFYPALFEKFRVMDIGYFFYIGGNDSMDTVSKLSRYAAHHQSDIRFIGIPKTIDNDLVLTDHTPGYGSAAKYVADTVREIVLDASVYQQKSVTIIELMGRHAGWLTAASAMARKFEGDNPVLIYLPESDFDFEQFASDVDSALQKRSSIIICVSEGLSDSNGKFICEYADEARLDTFGHKMLTGSGKMLENFVRDRFGVKVRSIELNVSQRCSGMLASAVDIEESVQAGIKGVKTALEGITGMMIAFKRTADSPYTMECVTVDVNEVCNKEKLFPNEWISKNGTDVTDDFLAYALPLIQGEPERKMEGGRPVYLYRK</sequence>
<dbReference type="RefSeq" id="WP_268116422.1">
    <property type="nucleotide sequence ID" value="NZ_CP113524.1"/>
</dbReference>
<gene>
    <name evidence="6" type="primary">pfp</name>
    <name evidence="8" type="ORF">OW255_09390</name>
</gene>
<evidence type="ECO:0000259" key="7">
    <source>
        <dbReference type="Pfam" id="PF00365"/>
    </source>
</evidence>
<keyword evidence="2 6" id="KW-0808">Transferase</keyword>
<protein>
    <recommendedName>
        <fullName evidence="6">Pyrophosphate--fructose 6-phosphate 1-phosphotransferase</fullName>
        <ecNumber evidence="6">2.7.1.90</ecNumber>
    </recommendedName>
    <alternativeName>
        <fullName evidence="6">6-phosphofructokinase, pyrophosphate dependent</fullName>
    </alternativeName>
    <alternativeName>
        <fullName evidence="6">PPi-dependent phosphofructokinase</fullName>
        <shortName evidence="6">PPi-PFK</shortName>
    </alternativeName>
    <alternativeName>
        <fullName evidence="6">Pyrophosphate-dependent 6-phosphofructose-1-kinase</fullName>
    </alternativeName>
</protein>
<feature type="binding site" evidence="6">
    <location>
        <position position="12"/>
    </location>
    <ligand>
        <name>diphosphate</name>
        <dbReference type="ChEBI" id="CHEBI:33019"/>
    </ligand>
</feature>
<evidence type="ECO:0000256" key="3">
    <source>
        <dbReference type="ARBA" id="ARBA00022723"/>
    </source>
</evidence>
<dbReference type="NCBIfam" id="NF010675">
    <property type="entry name" value="PRK14072.1"/>
    <property type="match status" value="1"/>
</dbReference>
<feature type="binding site" evidence="6">
    <location>
        <position position="243"/>
    </location>
    <ligand>
        <name>substrate</name>
    </ligand>
</feature>
<keyword evidence="4 6" id="KW-0418">Kinase</keyword>
<comment type="similarity">
    <text evidence="6">Belongs to the phosphofructokinase type A (PFKA) family. PPi-dependent PFK group II subfamily. Clade 'B2' sub-subfamily.</text>
</comment>
<comment type="subunit">
    <text evidence="6">Homodimer.</text>
</comment>
<organism evidence="8 9">
    <name type="scientific">Lacrimispora xylanolytica</name>
    <dbReference type="NCBI Taxonomy" id="29375"/>
    <lineage>
        <taxon>Bacteria</taxon>
        <taxon>Bacillati</taxon>
        <taxon>Bacillota</taxon>
        <taxon>Clostridia</taxon>
        <taxon>Lachnospirales</taxon>
        <taxon>Lachnospiraceae</taxon>
        <taxon>Lacrimispora</taxon>
    </lineage>
</organism>
<dbReference type="Gene3D" id="3.40.50.460">
    <property type="entry name" value="Phosphofructokinase domain"/>
    <property type="match status" value="1"/>
</dbReference>
<evidence type="ECO:0000256" key="2">
    <source>
        <dbReference type="ARBA" id="ARBA00022679"/>
    </source>
</evidence>
<feature type="site" description="Important for catalytic activity; stabilizes the transition state when the phosphoryl donor is PPi" evidence="6">
    <location>
        <position position="139"/>
    </location>
</feature>
<comment type="activity regulation">
    <text evidence="6">Non-allosteric.</text>
</comment>
<dbReference type="PANTHER" id="PTHR45770">
    <property type="entry name" value="ATP-DEPENDENT 6-PHOSPHOFRUCTOKINASE 1"/>
    <property type="match status" value="1"/>
</dbReference>
<feature type="domain" description="Phosphofructokinase" evidence="7">
    <location>
        <begin position="6"/>
        <end position="289"/>
    </location>
</feature>
<dbReference type="InterPro" id="IPR011404">
    <property type="entry name" value="PPi-PFK"/>
</dbReference>
<comment type="pathway">
    <text evidence="6">Carbohydrate degradation; glycolysis; D-glyceraldehyde 3-phosphate and glycerone phosphate from D-glucose: step 3/4.</text>
</comment>
<evidence type="ECO:0000256" key="5">
    <source>
        <dbReference type="ARBA" id="ARBA00022842"/>
    </source>
</evidence>
<dbReference type="PIRSF" id="PIRSF036483">
    <property type="entry name" value="PFK_XF0274"/>
    <property type="match status" value="1"/>
</dbReference>
<dbReference type="PRINTS" id="PR00476">
    <property type="entry name" value="PHFRCTKINASE"/>
</dbReference>
<feature type="binding site" evidence="6">
    <location>
        <position position="112"/>
    </location>
    <ligand>
        <name>Mg(2+)</name>
        <dbReference type="ChEBI" id="CHEBI:18420"/>
        <note>catalytic</note>
    </ligand>
</feature>
<dbReference type="EC" id="2.7.1.90" evidence="6"/>
<dbReference type="InterPro" id="IPR050929">
    <property type="entry name" value="PFKA"/>
</dbReference>
<keyword evidence="3 6" id="KW-0479">Metal-binding</keyword>
<dbReference type="Pfam" id="PF00365">
    <property type="entry name" value="PFK"/>
    <property type="match status" value="1"/>
</dbReference>
<dbReference type="InterPro" id="IPR035966">
    <property type="entry name" value="PKF_sf"/>
</dbReference>
<accession>A0ABY7AG64</accession>
<evidence type="ECO:0000256" key="1">
    <source>
        <dbReference type="ARBA" id="ARBA00001946"/>
    </source>
</evidence>
<name>A0ABY7AG64_9FIRM</name>
<comment type="caution">
    <text evidence="6">Lacks conserved residue(s) required for the propagation of feature annotation.</text>
</comment>
<comment type="function">
    <text evidence="6">Catalyzes the phosphorylation of D-fructose 6-phosphate, the first committing step of glycolysis. Uses inorganic phosphate (PPi) as phosphoryl donor instead of ATP like common ATP-dependent phosphofructokinases (ATP-PFKs), which renders the reaction reversible, and can thus function both in glycolysis and gluconeogenesis. Consistently, PPi-PFK can replace the enzymes of both the forward (ATP-PFK) and reverse (fructose-bisphosphatase (FBPase)) reactions.</text>
</comment>
<dbReference type="InterPro" id="IPR000023">
    <property type="entry name" value="Phosphofructokinase_dom"/>
</dbReference>
<comment type="catalytic activity">
    <reaction evidence="6">
        <text>beta-D-fructose 6-phosphate + diphosphate = beta-D-fructose 1,6-bisphosphate + phosphate + H(+)</text>
        <dbReference type="Rhea" id="RHEA:13613"/>
        <dbReference type="ChEBI" id="CHEBI:15378"/>
        <dbReference type="ChEBI" id="CHEBI:32966"/>
        <dbReference type="ChEBI" id="CHEBI:33019"/>
        <dbReference type="ChEBI" id="CHEBI:43474"/>
        <dbReference type="ChEBI" id="CHEBI:57634"/>
        <dbReference type="EC" id="2.7.1.90"/>
    </reaction>
</comment>
<evidence type="ECO:0000313" key="8">
    <source>
        <dbReference type="EMBL" id="WAJ25700.1"/>
    </source>
</evidence>
<evidence type="ECO:0000313" key="9">
    <source>
        <dbReference type="Proteomes" id="UP001163115"/>
    </source>
</evidence>
<comment type="cofactor">
    <cofactor evidence="1 6">
        <name>Mg(2+)</name>
        <dbReference type="ChEBI" id="CHEBI:18420"/>
    </cofactor>
</comment>
<keyword evidence="6" id="KW-0324">Glycolysis</keyword>
<dbReference type="Proteomes" id="UP001163115">
    <property type="component" value="Chromosome"/>
</dbReference>
<feature type="binding site" evidence="6">
    <location>
        <begin position="186"/>
        <end position="188"/>
    </location>
    <ligand>
        <name>substrate</name>
    </ligand>
</feature>
<feature type="site" description="Important for catalytic activity and substrate specificity; stabilizes the transition state when the phosphoryl donor is PPi; prevents ATP from binding by mimicking the alpha-phosphate group of ATP" evidence="6">
    <location>
        <position position="113"/>
    </location>
</feature>
<proteinExistence type="inferred from homology"/>
<dbReference type="HAMAP" id="MF_01978">
    <property type="entry name" value="Phosphofructokinase_II_B2"/>
    <property type="match status" value="1"/>
</dbReference>
<reference evidence="8" key="1">
    <citation type="submission" date="2022-11" db="EMBL/GenBank/DDBJ databases">
        <title>Lacrimispora xylanolytica sy1, complete genome.</title>
        <authorList>
            <person name="Choi S."/>
        </authorList>
    </citation>
    <scope>NUCLEOTIDE SEQUENCE</scope>
    <source>
        <strain evidence="8">Sy1</strain>
    </source>
</reference>
<comment type="subcellular location">
    <subcellularLocation>
        <location evidence="6">Cytoplasm</location>
    </subcellularLocation>
</comment>
<evidence type="ECO:0000256" key="6">
    <source>
        <dbReference type="HAMAP-Rule" id="MF_01978"/>
    </source>
</evidence>
<keyword evidence="5 6" id="KW-0460">Magnesium</keyword>
<feature type="active site" description="Proton acceptor" evidence="6">
    <location>
        <position position="142"/>
    </location>
</feature>
<dbReference type="EMBL" id="CP113524">
    <property type="protein sequence ID" value="WAJ25700.1"/>
    <property type="molecule type" value="Genomic_DNA"/>
</dbReference>
<feature type="binding site" evidence="6">
    <location>
        <begin position="140"/>
        <end position="142"/>
    </location>
    <ligand>
        <name>substrate</name>
    </ligand>
</feature>
<keyword evidence="6" id="KW-0963">Cytoplasm</keyword>
<dbReference type="Gene3D" id="3.40.50.450">
    <property type="match status" value="1"/>
</dbReference>
<dbReference type="InterPro" id="IPR022953">
    <property type="entry name" value="ATP_PFK"/>
</dbReference>
<evidence type="ECO:0000256" key="4">
    <source>
        <dbReference type="ARBA" id="ARBA00022777"/>
    </source>
</evidence>